<evidence type="ECO:0000313" key="2">
    <source>
        <dbReference type="EMBL" id="ORY99249.1"/>
    </source>
</evidence>
<gene>
    <name evidence="2" type="ORF">BCR43DRAFT_488961</name>
    <name evidence="1" type="ORF">BCR43DRAFT_495318</name>
</gene>
<keyword evidence="3" id="KW-1185">Reference proteome</keyword>
<comment type="caution">
    <text evidence="1">The sequence shown here is derived from an EMBL/GenBank/DDBJ whole genome shotgun (WGS) entry which is preliminary data.</text>
</comment>
<accession>A0A1X2H5N1</accession>
<proteinExistence type="predicted"/>
<dbReference type="AlphaFoldDB" id="A0A1X2H5N1"/>
<evidence type="ECO:0000313" key="3">
    <source>
        <dbReference type="Proteomes" id="UP000242180"/>
    </source>
</evidence>
<dbReference type="Proteomes" id="UP000242180">
    <property type="component" value="Unassembled WGS sequence"/>
</dbReference>
<evidence type="ECO:0000313" key="1">
    <source>
        <dbReference type="EMBL" id="ORY93785.1"/>
    </source>
</evidence>
<dbReference type="EMBL" id="MCGN01000003">
    <property type="protein sequence ID" value="ORY99249.1"/>
    <property type="molecule type" value="Genomic_DNA"/>
</dbReference>
<sequence>MVRDASTPRSFIRSISVMASALNSRAISRLTAGMERSCCDLALLSSSLLLSRKALCSPLTARWSSESSAVPVDVMLKFSGSPSFCFSSWLP</sequence>
<organism evidence="1 3">
    <name type="scientific">Syncephalastrum racemosum</name>
    <name type="common">Filamentous fungus</name>
    <dbReference type="NCBI Taxonomy" id="13706"/>
    <lineage>
        <taxon>Eukaryota</taxon>
        <taxon>Fungi</taxon>
        <taxon>Fungi incertae sedis</taxon>
        <taxon>Mucoromycota</taxon>
        <taxon>Mucoromycotina</taxon>
        <taxon>Mucoromycetes</taxon>
        <taxon>Mucorales</taxon>
        <taxon>Syncephalastraceae</taxon>
        <taxon>Syncephalastrum</taxon>
    </lineage>
</organism>
<dbReference type="InParanoid" id="A0A1X2H5N1"/>
<name>A0A1X2H5N1_SYNRA</name>
<reference evidence="1 3" key="1">
    <citation type="submission" date="2016-07" db="EMBL/GenBank/DDBJ databases">
        <title>Pervasive Adenine N6-methylation of Active Genes in Fungi.</title>
        <authorList>
            <consortium name="DOE Joint Genome Institute"/>
            <person name="Mondo S.J."/>
            <person name="Dannebaum R.O."/>
            <person name="Kuo R.C."/>
            <person name="Labutti K."/>
            <person name="Haridas S."/>
            <person name="Kuo A."/>
            <person name="Salamov A."/>
            <person name="Ahrendt S.R."/>
            <person name="Lipzen A."/>
            <person name="Sullivan W."/>
            <person name="Andreopoulos W.B."/>
            <person name="Clum A."/>
            <person name="Lindquist E."/>
            <person name="Daum C."/>
            <person name="Ramamoorthy G.K."/>
            <person name="Gryganskyi A."/>
            <person name="Culley D."/>
            <person name="Magnuson J.K."/>
            <person name="James T.Y."/>
            <person name="O'Malley M.A."/>
            <person name="Stajich J.E."/>
            <person name="Spatafora J.W."/>
            <person name="Visel A."/>
            <person name="Grigoriev I.V."/>
        </authorList>
    </citation>
    <scope>NUCLEOTIDE SEQUENCE [LARGE SCALE GENOMIC DNA]</scope>
    <source>
        <strain evidence="1 3">NRRL 2496</strain>
    </source>
</reference>
<dbReference type="EMBL" id="MCGN01000008">
    <property type="protein sequence ID" value="ORY93785.1"/>
    <property type="molecule type" value="Genomic_DNA"/>
</dbReference>
<protein>
    <submittedName>
        <fullName evidence="1">Uncharacterized protein</fullName>
    </submittedName>
</protein>